<evidence type="ECO:0000259" key="2">
    <source>
        <dbReference type="PROSITE" id="PS50060"/>
    </source>
</evidence>
<feature type="transmembrane region" description="Helical" evidence="1">
    <location>
        <begin position="431"/>
        <end position="449"/>
    </location>
</feature>
<dbReference type="InterPro" id="IPR051560">
    <property type="entry name" value="MAM_domain-containing"/>
</dbReference>
<dbReference type="CDD" id="cd06263">
    <property type="entry name" value="MAM"/>
    <property type="match status" value="2"/>
</dbReference>
<keyword evidence="1" id="KW-0472">Membrane</keyword>
<name>A0A3P9CZM1_9CICH</name>
<keyword evidence="1" id="KW-0812">Transmembrane</keyword>
<dbReference type="SUPFAM" id="SSF49899">
    <property type="entry name" value="Concanavalin A-like lectins/glucanases"/>
    <property type="match status" value="3"/>
</dbReference>
<evidence type="ECO:0000256" key="1">
    <source>
        <dbReference type="SAM" id="Phobius"/>
    </source>
</evidence>
<dbReference type="AlphaFoldDB" id="A0A3P9CZM1"/>
<dbReference type="SMART" id="SM00137">
    <property type="entry name" value="MAM"/>
    <property type="match status" value="2"/>
</dbReference>
<dbReference type="Proteomes" id="UP000265160">
    <property type="component" value="Unplaced"/>
</dbReference>
<dbReference type="GeneTree" id="ENSGT00940000163883"/>
<dbReference type="Ensembl" id="ENSMZET00005028143.1">
    <property type="protein sequence ID" value="ENSMZEP00005027271.1"/>
    <property type="gene ID" value="ENSMZEG00005020343.1"/>
</dbReference>
<dbReference type="PROSITE" id="PS50060">
    <property type="entry name" value="MAM_2"/>
    <property type="match status" value="3"/>
</dbReference>
<evidence type="ECO:0000313" key="4">
    <source>
        <dbReference type="Proteomes" id="UP000265160"/>
    </source>
</evidence>
<dbReference type="Gene3D" id="2.60.120.200">
    <property type="match status" value="2"/>
</dbReference>
<feature type="domain" description="MAM" evidence="2">
    <location>
        <begin position="176"/>
        <end position="325"/>
    </location>
</feature>
<accession>A0A3P9CZM1</accession>
<dbReference type="PANTHER" id="PTHR23282:SF151">
    <property type="entry name" value="MAM AND LDL-RECEPTOR CLASS A DOMAIN-CONTAINING PROTEIN 1"/>
    <property type="match status" value="1"/>
</dbReference>
<dbReference type="PANTHER" id="PTHR23282">
    <property type="entry name" value="APICAL ENDOSOMAL GLYCOPROTEIN PRECURSOR"/>
    <property type="match status" value="1"/>
</dbReference>
<dbReference type="InterPro" id="IPR000998">
    <property type="entry name" value="MAM_dom"/>
</dbReference>
<sequence>MLDDINFEYCKEGEVPAGGIDNLSCDFEKDTCAWYHDYRASLLWEKSKGGYDLPTGNGYYMLIEAKRNLNISSAARLISFPQPAGQVLCVSFWYHIFGNSIGSLKFIAKHSGEPETVMWMRSGTQGNKWHYADLTFNSNKPIQFIIEAVTGGEQGSIAIDDVVVFSGKNGSCPPERECTFQGSLCGLLPHQSGNFSWDRITGESQPSLSSGPRVDHTLGTDQGYYLSAQLWSHPVGSRGAMTSAVLEPTPSKGECLMFWYYMEGSGVGELNVYLQTPDSHEDPTELLHDICAFEFEVIFEAIVGDEPSRDIAIDDLIVLNDACPPTGFCDFERDFCGWVNNPPPEFGVEWDWLSSKSDGSMIPPRDHTTGSALGNLHVTHVLQSAEVGDVLWQQTGGLSAGWEVAEVTVSSPTKFNVKAFVFFSDNQTVLFFQYVSFCIFLYLLWEFYLKQLCCLIRWCLRLFMCMARIPQ</sequence>
<feature type="domain" description="MAM" evidence="2">
    <location>
        <begin position="23"/>
        <end position="174"/>
    </location>
</feature>
<keyword evidence="4" id="KW-1185">Reference proteome</keyword>
<dbReference type="GO" id="GO:0016020">
    <property type="term" value="C:membrane"/>
    <property type="evidence" value="ECO:0007669"/>
    <property type="project" value="InterPro"/>
</dbReference>
<protein>
    <recommendedName>
        <fullName evidence="2">MAM domain-containing protein</fullName>
    </recommendedName>
</protein>
<evidence type="ECO:0000313" key="3">
    <source>
        <dbReference type="Ensembl" id="ENSMZEP00005027271.1"/>
    </source>
</evidence>
<dbReference type="Pfam" id="PF00629">
    <property type="entry name" value="MAM"/>
    <property type="match status" value="2"/>
</dbReference>
<dbReference type="InterPro" id="IPR013320">
    <property type="entry name" value="ConA-like_dom_sf"/>
</dbReference>
<organism evidence="3 4">
    <name type="scientific">Maylandia zebra</name>
    <name type="common">zebra mbuna</name>
    <dbReference type="NCBI Taxonomy" id="106582"/>
    <lineage>
        <taxon>Eukaryota</taxon>
        <taxon>Metazoa</taxon>
        <taxon>Chordata</taxon>
        <taxon>Craniata</taxon>
        <taxon>Vertebrata</taxon>
        <taxon>Euteleostomi</taxon>
        <taxon>Actinopterygii</taxon>
        <taxon>Neopterygii</taxon>
        <taxon>Teleostei</taxon>
        <taxon>Neoteleostei</taxon>
        <taxon>Acanthomorphata</taxon>
        <taxon>Ovalentaria</taxon>
        <taxon>Cichlomorphae</taxon>
        <taxon>Cichliformes</taxon>
        <taxon>Cichlidae</taxon>
        <taxon>African cichlids</taxon>
        <taxon>Pseudocrenilabrinae</taxon>
        <taxon>Haplochromini</taxon>
        <taxon>Maylandia</taxon>
        <taxon>Maylandia zebra complex</taxon>
    </lineage>
</organism>
<proteinExistence type="predicted"/>
<keyword evidence="1" id="KW-1133">Transmembrane helix</keyword>
<feature type="domain" description="MAM" evidence="2">
    <location>
        <begin position="327"/>
        <end position="376"/>
    </location>
</feature>
<reference evidence="3" key="2">
    <citation type="submission" date="2025-09" db="UniProtKB">
        <authorList>
            <consortium name="Ensembl"/>
        </authorList>
    </citation>
    <scope>IDENTIFICATION</scope>
</reference>
<reference evidence="3" key="1">
    <citation type="submission" date="2025-08" db="UniProtKB">
        <authorList>
            <consortium name="Ensembl"/>
        </authorList>
    </citation>
    <scope>IDENTIFICATION</scope>
</reference>